<keyword evidence="4" id="KW-1185">Reference proteome</keyword>
<accession>A0A514BWU8</accession>
<evidence type="ECO:0000313" key="3">
    <source>
        <dbReference type="EMBL" id="QDH71878.1"/>
    </source>
</evidence>
<dbReference type="EMBL" id="CP041242">
    <property type="protein sequence ID" value="QDH71878.1"/>
    <property type="molecule type" value="Genomic_DNA"/>
</dbReference>
<dbReference type="KEGG" id="lyj:FKV23_13640"/>
<protein>
    <submittedName>
        <fullName evidence="3">DUF4124 domain-containing protein</fullName>
    </submittedName>
</protein>
<sequence>MALPAVAMLLVALPAAAQVYQWKDANGVTHYSDSPPPDHDYRNRNVKTSQGMAVETAGEDAPAENAQCTQARGNLALLSGDAPVGVDTDGDGKPDDTLDADQRAAQKKLAEAAIGVHCTTAAAADD</sequence>
<feature type="signal peptide" evidence="1">
    <location>
        <begin position="1"/>
        <end position="17"/>
    </location>
</feature>
<dbReference type="OrthoDB" id="7068596at2"/>
<reference evidence="3 4" key="1">
    <citation type="submission" date="2019-06" db="EMBL/GenBank/DDBJ databases">
        <title>Lysobacter alkalisoli sp. nov. isolated from saline-alkali soil.</title>
        <authorList>
            <person name="Sun J.-Q."/>
            <person name="Xu L."/>
        </authorList>
    </citation>
    <scope>NUCLEOTIDE SEQUENCE [LARGE SCALE GENOMIC DNA]</scope>
    <source>
        <strain evidence="3 4">SJ-36</strain>
    </source>
</reference>
<evidence type="ECO:0000259" key="2">
    <source>
        <dbReference type="Pfam" id="PF13511"/>
    </source>
</evidence>
<dbReference type="InterPro" id="IPR025392">
    <property type="entry name" value="DUF4124"/>
</dbReference>
<dbReference type="Pfam" id="PF13511">
    <property type="entry name" value="DUF4124"/>
    <property type="match status" value="1"/>
</dbReference>
<gene>
    <name evidence="3" type="ORF">FKV23_13640</name>
</gene>
<evidence type="ECO:0000256" key="1">
    <source>
        <dbReference type="SAM" id="SignalP"/>
    </source>
</evidence>
<proteinExistence type="predicted"/>
<feature type="domain" description="DUF4124" evidence="2">
    <location>
        <begin position="7"/>
        <end position="55"/>
    </location>
</feature>
<evidence type="ECO:0000313" key="4">
    <source>
        <dbReference type="Proteomes" id="UP000317199"/>
    </source>
</evidence>
<dbReference type="AlphaFoldDB" id="A0A514BWU8"/>
<name>A0A514BWU8_9GAMM</name>
<feature type="chain" id="PRO_5022155224" evidence="1">
    <location>
        <begin position="18"/>
        <end position="126"/>
    </location>
</feature>
<keyword evidence="1" id="KW-0732">Signal</keyword>
<dbReference type="Proteomes" id="UP000317199">
    <property type="component" value="Chromosome"/>
</dbReference>
<organism evidence="3 4">
    <name type="scientific">Marilutibacter alkalisoli</name>
    <dbReference type="NCBI Taxonomy" id="2591633"/>
    <lineage>
        <taxon>Bacteria</taxon>
        <taxon>Pseudomonadati</taxon>
        <taxon>Pseudomonadota</taxon>
        <taxon>Gammaproteobacteria</taxon>
        <taxon>Lysobacterales</taxon>
        <taxon>Lysobacteraceae</taxon>
        <taxon>Marilutibacter</taxon>
    </lineage>
</organism>